<feature type="transmembrane region" description="Helical" evidence="5">
    <location>
        <begin position="179"/>
        <end position="201"/>
    </location>
</feature>
<evidence type="ECO:0000256" key="2">
    <source>
        <dbReference type="ARBA" id="ARBA00022692"/>
    </source>
</evidence>
<feature type="transmembrane region" description="Helical" evidence="5">
    <location>
        <begin position="221"/>
        <end position="241"/>
    </location>
</feature>
<comment type="caution">
    <text evidence="7">The sequence shown here is derived from an EMBL/GenBank/DDBJ whole genome shotgun (WGS) entry which is preliminary data.</text>
</comment>
<accession>A0ABY6UK32</accession>
<evidence type="ECO:0000256" key="4">
    <source>
        <dbReference type="ARBA" id="ARBA00023136"/>
    </source>
</evidence>
<reference evidence="7 8" key="1">
    <citation type="submission" date="2019-06" db="EMBL/GenBank/DDBJ databases">
        <authorList>
            <person name="Broberg M."/>
        </authorList>
    </citation>
    <scope>NUCLEOTIDE SEQUENCE [LARGE SCALE GENOMIC DNA]</scope>
</reference>
<comment type="subcellular location">
    <subcellularLocation>
        <location evidence="1">Membrane</location>
        <topology evidence="1">Multi-pass membrane protein</topology>
    </subcellularLocation>
</comment>
<feature type="transmembrane region" description="Helical" evidence="5">
    <location>
        <begin position="9"/>
        <end position="27"/>
    </location>
</feature>
<keyword evidence="3 5" id="KW-1133">Transmembrane helix</keyword>
<feature type="transmembrane region" description="Helical" evidence="5">
    <location>
        <begin position="65"/>
        <end position="87"/>
    </location>
</feature>
<keyword evidence="2 5" id="KW-0812">Transmembrane</keyword>
<evidence type="ECO:0000256" key="1">
    <source>
        <dbReference type="ARBA" id="ARBA00004141"/>
    </source>
</evidence>
<dbReference type="PANTHER" id="PTHR43341">
    <property type="entry name" value="AMINO ACID PERMEASE"/>
    <property type="match status" value="1"/>
</dbReference>
<feature type="transmembrane region" description="Helical" evidence="5">
    <location>
        <begin position="137"/>
        <end position="158"/>
    </location>
</feature>
<dbReference type="InterPro" id="IPR004841">
    <property type="entry name" value="AA-permease/SLC12A_dom"/>
</dbReference>
<evidence type="ECO:0000256" key="3">
    <source>
        <dbReference type="ARBA" id="ARBA00022989"/>
    </source>
</evidence>
<dbReference type="Gene3D" id="1.20.1740.10">
    <property type="entry name" value="Amino acid/polyamine transporter I"/>
    <property type="match status" value="1"/>
</dbReference>
<evidence type="ECO:0000313" key="8">
    <source>
        <dbReference type="Proteomes" id="UP000766486"/>
    </source>
</evidence>
<dbReference type="InterPro" id="IPR050524">
    <property type="entry name" value="APC_YAT"/>
</dbReference>
<proteinExistence type="predicted"/>
<name>A0ABY6UK32_BIOOC</name>
<keyword evidence="8" id="KW-1185">Reference proteome</keyword>
<dbReference type="EMBL" id="CABFNS010000826">
    <property type="protein sequence ID" value="VUC30969.1"/>
    <property type="molecule type" value="Genomic_DNA"/>
</dbReference>
<evidence type="ECO:0000256" key="5">
    <source>
        <dbReference type="SAM" id="Phobius"/>
    </source>
</evidence>
<organism evidence="7 8">
    <name type="scientific">Bionectria ochroleuca</name>
    <name type="common">Gliocladium roseum</name>
    <dbReference type="NCBI Taxonomy" id="29856"/>
    <lineage>
        <taxon>Eukaryota</taxon>
        <taxon>Fungi</taxon>
        <taxon>Dikarya</taxon>
        <taxon>Ascomycota</taxon>
        <taxon>Pezizomycotina</taxon>
        <taxon>Sordariomycetes</taxon>
        <taxon>Hypocreomycetidae</taxon>
        <taxon>Hypocreales</taxon>
        <taxon>Bionectriaceae</taxon>
        <taxon>Clonostachys</taxon>
    </lineage>
</organism>
<gene>
    <name evidence="7" type="ORF">CLO192961_LOCUS296319</name>
</gene>
<dbReference type="Pfam" id="PF00324">
    <property type="entry name" value="AA_permease"/>
    <property type="match status" value="1"/>
</dbReference>
<dbReference type="Proteomes" id="UP000766486">
    <property type="component" value="Unassembled WGS sequence"/>
</dbReference>
<feature type="transmembrane region" description="Helical" evidence="5">
    <location>
        <begin position="108"/>
        <end position="125"/>
    </location>
</feature>
<feature type="domain" description="Amino acid permease/ SLC12A" evidence="6">
    <location>
        <begin position="1"/>
        <end position="242"/>
    </location>
</feature>
<keyword evidence="4 5" id="KW-0472">Membrane</keyword>
<sequence length="288" mass="31866">MPRAVSSIWLRLSLFYLLGALMITINVDPSNPSLFGSGNSKVTASPYVIAFTDGGVLPLAHMMNAIVLISVISTGTVAGYAGSRTVVGLSSLRMAPMQAGQADKRGRPWGALIPTLVCGGALGYMNVSQSGQNVFGWLSNLTSLFTLFAWGMICLSHIRFRLAWARRGRTPEELGWRSWIYPYGPWYGVIVCFVLVVVQFYLAVWPLDNDPSPTASVETFFANYSSVILAIVLWLGARLYYRGSWWVDIDKIDLDEGRRFYATDPSSEEDLPRGFLSRLGRTLRGILF</sequence>
<evidence type="ECO:0000259" key="6">
    <source>
        <dbReference type="Pfam" id="PF00324"/>
    </source>
</evidence>
<evidence type="ECO:0000313" key="7">
    <source>
        <dbReference type="EMBL" id="VUC30969.1"/>
    </source>
</evidence>
<protein>
    <recommendedName>
        <fullName evidence="6">Amino acid permease/ SLC12A domain-containing protein</fullName>
    </recommendedName>
</protein>
<dbReference type="PANTHER" id="PTHR43341:SF37">
    <property type="entry name" value="AMINO ACID TRANSPORTER (EUROFUNG)"/>
    <property type="match status" value="1"/>
</dbReference>